<dbReference type="EC" id="2.7.7.65" evidence="2"/>
<dbReference type="InterPro" id="IPR029787">
    <property type="entry name" value="Nucleotide_cyclase"/>
</dbReference>
<comment type="catalytic activity">
    <reaction evidence="3">
        <text>2 GTP = 3',3'-c-di-GMP + 2 diphosphate</text>
        <dbReference type="Rhea" id="RHEA:24898"/>
        <dbReference type="ChEBI" id="CHEBI:33019"/>
        <dbReference type="ChEBI" id="CHEBI:37565"/>
        <dbReference type="ChEBI" id="CHEBI:58805"/>
        <dbReference type="EC" id="2.7.7.65"/>
    </reaction>
</comment>
<evidence type="ECO:0000259" key="6">
    <source>
        <dbReference type="PROSITE" id="PS50887"/>
    </source>
</evidence>
<dbReference type="InterPro" id="IPR035965">
    <property type="entry name" value="PAS-like_dom_sf"/>
</dbReference>
<dbReference type="PANTHER" id="PTHR45138">
    <property type="entry name" value="REGULATORY COMPONENTS OF SENSORY TRANSDUCTION SYSTEM"/>
    <property type="match status" value="1"/>
</dbReference>
<dbReference type="EMBL" id="SMRS01000005">
    <property type="protein sequence ID" value="KAA0874703.1"/>
    <property type="molecule type" value="Genomic_DNA"/>
</dbReference>
<evidence type="ECO:0000256" key="3">
    <source>
        <dbReference type="ARBA" id="ARBA00034247"/>
    </source>
</evidence>
<evidence type="ECO:0000259" key="5">
    <source>
        <dbReference type="PROSITE" id="PS50113"/>
    </source>
</evidence>
<dbReference type="FunFam" id="3.30.70.270:FF:000001">
    <property type="entry name" value="Diguanylate cyclase domain protein"/>
    <property type="match status" value="1"/>
</dbReference>
<feature type="domain" description="GGDEF" evidence="6">
    <location>
        <begin position="179"/>
        <end position="327"/>
    </location>
</feature>
<gene>
    <name evidence="7" type="ORF">E1H14_07735</name>
</gene>
<dbReference type="CDD" id="cd00130">
    <property type="entry name" value="PAS"/>
    <property type="match status" value="1"/>
</dbReference>
<dbReference type="CDD" id="cd01949">
    <property type="entry name" value="GGDEF"/>
    <property type="match status" value="1"/>
</dbReference>
<dbReference type="PROSITE" id="PS50113">
    <property type="entry name" value="PAC"/>
    <property type="match status" value="1"/>
</dbReference>
<comment type="caution">
    <text evidence="7">The sequence shown here is derived from an EMBL/GenBank/DDBJ whole genome shotgun (WGS) entry which is preliminary data.</text>
</comment>
<dbReference type="GO" id="GO:0052621">
    <property type="term" value="F:diguanylate cyclase activity"/>
    <property type="evidence" value="ECO:0007669"/>
    <property type="project" value="UniProtKB-EC"/>
</dbReference>
<dbReference type="RefSeq" id="WP_149390883.1">
    <property type="nucleotide sequence ID" value="NZ_SMRS01000005.1"/>
</dbReference>
<keyword evidence="8" id="KW-1185">Reference proteome</keyword>
<evidence type="ECO:0000256" key="1">
    <source>
        <dbReference type="ARBA" id="ARBA00001946"/>
    </source>
</evidence>
<protein>
    <recommendedName>
        <fullName evidence="2">diguanylate cyclase</fullName>
        <ecNumber evidence="2">2.7.7.65</ecNumber>
    </recommendedName>
</protein>
<accession>A0A5A9W2B2</accession>
<organism evidence="7 8">
    <name type="scientific">Nitrincola tapanii</name>
    <dbReference type="NCBI Taxonomy" id="1708751"/>
    <lineage>
        <taxon>Bacteria</taxon>
        <taxon>Pseudomonadati</taxon>
        <taxon>Pseudomonadota</taxon>
        <taxon>Gammaproteobacteria</taxon>
        <taxon>Oceanospirillales</taxon>
        <taxon>Oceanospirillaceae</taxon>
        <taxon>Nitrincola</taxon>
    </lineage>
</organism>
<dbReference type="InterPro" id="IPR050469">
    <property type="entry name" value="Diguanylate_Cyclase"/>
</dbReference>
<dbReference type="AlphaFoldDB" id="A0A5A9W2B2"/>
<evidence type="ECO:0000259" key="4">
    <source>
        <dbReference type="PROSITE" id="PS50112"/>
    </source>
</evidence>
<dbReference type="InterPro" id="IPR013656">
    <property type="entry name" value="PAS_4"/>
</dbReference>
<feature type="domain" description="PAS" evidence="4">
    <location>
        <begin position="1"/>
        <end position="42"/>
    </location>
</feature>
<dbReference type="SUPFAM" id="SSF55073">
    <property type="entry name" value="Nucleotide cyclase"/>
    <property type="match status" value="1"/>
</dbReference>
<dbReference type="GO" id="GO:0005886">
    <property type="term" value="C:plasma membrane"/>
    <property type="evidence" value="ECO:0007669"/>
    <property type="project" value="TreeGrafter"/>
</dbReference>
<dbReference type="PANTHER" id="PTHR45138:SF9">
    <property type="entry name" value="DIGUANYLATE CYCLASE DGCM-RELATED"/>
    <property type="match status" value="1"/>
</dbReference>
<evidence type="ECO:0000313" key="7">
    <source>
        <dbReference type="EMBL" id="KAA0874703.1"/>
    </source>
</evidence>
<dbReference type="PROSITE" id="PS50112">
    <property type="entry name" value="PAS"/>
    <property type="match status" value="1"/>
</dbReference>
<evidence type="ECO:0000256" key="2">
    <source>
        <dbReference type="ARBA" id="ARBA00012528"/>
    </source>
</evidence>
<dbReference type="PROSITE" id="PS50887">
    <property type="entry name" value="GGDEF"/>
    <property type="match status" value="1"/>
</dbReference>
<dbReference type="NCBIfam" id="TIGR00254">
    <property type="entry name" value="GGDEF"/>
    <property type="match status" value="1"/>
</dbReference>
<evidence type="ECO:0000313" key="8">
    <source>
        <dbReference type="Proteomes" id="UP000325302"/>
    </source>
</evidence>
<dbReference type="OrthoDB" id="8416215at2"/>
<feature type="domain" description="PAC" evidence="5">
    <location>
        <begin position="87"/>
        <end position="140"/>
    </location>
</feature>
<comment type="cofactor">
    <cofactor evidence="1">
        <name>Mg(2+)</name>
        <dbReference type="ChEBI" id="CHEBI:18420"/>
    </cofactor>
</comment>
<dbReference type="GO" id="GO:1902201">
    <property type="term" value="P:negative regulation of bacterial-type flagellum-dependent cell motility"/>
    <property type="evidence" value="ECO:0007669"/>
    <property type="project" value="TreeGrafter"/>
</dbReference>
<dbReference type="InterPro" id="IPR043128">
    <property type="entry name" value="Rev_trsase/Diguanyl_cyclase"/>
</dbReference>
<reference evidence="7 8" key="1">
    <citation type="submission" date="2019-03" db="EMBL/GenBank/DDBJ databases">
        <title>Nitrincola sp. nov. isolated from an Indian soda lake.</title>
        <authorList>
            <person name="Joshi A."/>
            <person name="Thite S.V."/>
            <person name="Joseph N."/>
            <person name="Dhotre D."/>
            <person name="Moorthy M."/>
            <person name="Shouche Y.S."/>
        </authorList>
    </citation>
    <scope>NUCLEOTIDE SEQUENCE [LARGE SCALE GENOMIC DNA]</scope>
    <source>
        <strain evidence="7 8">MEB193</strain>
    </source>
</reference>
<dbReference type="GO" id="GO:0043709">
    <property type="term" value="P:cell adhesion involved in single-species biofilm formation"/>
    <property type="evidence" value="ECO:0007669"/>
    <property type="project" value="TreeGrafter"/>
</dbReference>
<dbReference type="Pfam" id="PF08448">
    <property type="entry name" value="PAS_4"/>
    <property type="match status" value="1"/>
</dbReference>
<dbReference type="SMART" id="SM00267">
    <property type="entry name" value="GGDEF"/>
    <property type="match status" value="1"/>
</dbReference>
<dbReference type="Pfam" id="PF00990">
    <property type="entry name" value="GGDEF"/>
    <property type="match status" value="1"/>
</dbReference>
<proteinExistence type="predicted"/>
<dbReference type="InterPro" id="IPR000700">
    <property type="entry name" value="PAS-assoc_C"/>
</dbReference>
<dbReference type="Proteomes" id="UP000325302">
    <property type="component" value="Unassembled WGS sequence"/>
</dbReference>
<dbReference type="InterPro" id="IPR000160">
    <property type="entry name" value="GGDEF_dom"/>
</dbReference>
<dbReference type="Gene3D" id="3.30.70.270">
    <property type="match status" value="1"/>
</dbReference>
<dbReference type="InterPro" id="IPR000014">
    <property type="entry name" value="PAS"/>
</dbReference>
<dbReference type="Gene3D" id="3.30.450.20">
    <property type="entry name" value="PAS domain"/>
    <property type="match status" value="1"/>
</dbReference>
<sequence>MLIQSFDRIAIPVFVLDKEHRIVFWNKAIEAMSGLSSACMIGTRDQWRCFYASPRYCMADLMLLEDPISHLETLYAGRYRKSDLIENAVEASDYFPEIGGGRWLSFTAAALYDAQGEVCGAIETLVDISEQKRFEQMLQEREQHFRELSITDSLTGLYNVRHLHEQLRRELARAVRHPQGLSLCMLDLDYFKQINDRYGHLLGDRVLEMFAGVVRTSLREADLAFRFGGEEFLLLLPDTSAAEAFLVAERIRQTLELNTALSAILEGSVEDSVADLEQGLNMPLPRVTVSCGITEYRPGDNEKTLIQRADQALYQAKGAGRNRTLIG</sequence>
<name>A0A5A9W2B2_9GAMM</name>
<dbReference type="SUPFAM" id="SSF55785">
    <property type="entry name" value="PYP-like sensor domain (PAS domain)"/>
    <property type="match status" value="1"/>
</dbReference>